<dbReference type="EMBL" id="LPNL01000004">
    <property type="protein sequence ID" value="OEJ87983.1"/>
    <property type="molecule type" value="Genomic_DNA"/>
</dbReference>
<dbReference type="InterPro" id="IPR033753">
    <property type="entry name" value="GCV_H/Fam206"/>
</dbReference>
<dbReference type="PANTHER" id="PTHR11715">
    <property type="entry name" value="GLYCINE CLEAVAGE SYSTEM H PROTEIN"/>
    <property type="match status" value="1"/>
</dbReference>
<dbReference type="InterPro" id="IPR002930">
    <property type="entry name" value="GCV_H"/>
</dbReference>
<dbReference type="GO" id="GO:0005960">
    <property type="term" value="C:glycine cleavage complex"/>
    <property type="evidence" value="ECO:0007669"/>
    <property type="project" value="InterPro"/>
</dbReference>
<name>A0A1E5RMY4_9ASCO</name>
<dbReference type="Proteomes" id="UP000095605">
    <property type="component" value="Unassembled WGS sequence"/>
</dbReference>
<dbReference type="PROSITE" id="PS50968">
    <property type="entry name" value="BIOTINYL_LIPOYL"/>
    <property type="match status" value="1"/>
</dbReference>
<dbReference type="PANTHER" id="PTHR11715:SF3">
    <property type="entry name" value="GLYCINE CLEAVAGE SYSTEM H PROTEIN-RELATED"/>
    <property type="match status" value="1"/>
</dbReference>
<dbReference type="Gene3D" id="2.40.50.100">
    <property type="match status" value="1"/>
</dbReference>
<sequence>MFRLTTFKPLNLLKQQSKLSAFNFIRYQSTCANKVNVVNLAKLPESNGINSIVYTSSHEWLAYNKESKVGYLGITQYAANHMGDVTYVELSDVEEVIEAGESIGSVESVKSSNEIYTPYKIEVLENNMDNLNDKPQLVSDEAMGEAWLLKVKVLEEQSEEPVLDLEKYETYLKGCDE</sequence>
<dbReference type="CDD" id="cd06848">
    <property type="entry name" value="GCS_H"/>
    <property type="match status" value="1"/>
</dbReference>
<evidence type="ECO:0000313" key="2">
    <source>
        <dbReference type="EMBL" id="OEJ87983.1"/>
    </source>
</evidence>
<dbReference type="GO" id="GO:0019464">
    <property type="term" value="P:glycine decarboxylation via glycine cleavage system"/>
    <property type="evidence" value="ECO:0007669"/>
    <property type="project" value="InterPro"/>
</dbReference>
<reference evidence="3" key="1">
    <citation type="journal article" date="2016" name="Genome Announc.">
        <title>Genome sequences of three species of Hanseniaspora isolated from spontaneous wine fermentations.</title>
        <authorList>
            <person name="Sternes P.R."/>
            <person name="Lee D."/>
            <person name="Kutyna D.R."/>
            <person name="Borneman A.R."/>
        </authorList>
    </citation>
    <scope>NUCLEOTIDE SEQUENCE [LARGE SCALE GENOMIC DNA]</scope>
    <source>
        <strain evidence="3">AWRI3578</strain>
    </source>
</reference>
<dbReference type="Pfam" id="PF01597">
    <property type="entry name" value="GCV_H"/>
    <property type="match status" value="1"/>
</dbReference>
<dbReference type="InterPro" id="IPR011053">
    <property type="entry name" value="Single_hybrid_motif"/>
</dbReference>
<accession>A0A1E5RMY4</accession>
<gene>
    <name evidence="2" type="ORF">AWRI3578_g2013</name>
</gene>
<dbReference type="OrthoDB" id="10264154at2759"/>
<organism evidence="2 3">
    <name type="scientific">Hanseniaspora opuntiae</name>
    <dbReference type="NCBI Taxonomy" id="211096"/>
    <lineage>
        <taxon>Eukaryota</taxon>
        <taxon>Fungi</taxon>
        <taxon>Dikarya</taxon>
        <taxon>Ascomycota</taxon>
        <taxon>Saccharomycotina</taxon>
        <taxon>Saccharomycetes</taxon>
        <taxon>Saccharomycodales</taxon>
        <taxon>Saccharomycodaceae</taxon>
        <taxon>Hanseniaspora</taxon>
    </lineage>
</organism>
<evidence type="ECO:0000313" key="3">
    <source>
        <dbReference type="Proteomes" id="UP000095605"/>
    </source>
</evidence>
<feature type="domain" description="Lipoyl-binding" evidence="1">
    <location>
        <begin position="69"/>
        <end position="152"/>
    </location>
</feature>
<dbReference type="AlphaFoldDB" id="A0A1E5RMY4"/>
<keyword evidence="3" id="KW-1185">Reference proteome</keyword>
<dbReference type="SUPFAM" id="SSF51230">
    <property type="entry name" value="Single hybrid motif"/>
    <property type="match status" value="1"/>
</dbReference>
<dbReference type="GO" id="GO:0005739">
    <property type="term" value="C:mitochondrion"/>
    <property type="evidence" value="ECO:0007669"/>
    <property type="project" value="TreeGrafter"/>
</dbReference>
<proteinExistence type="predicted"/>
<dbReference type="GO" id="GO:0009249">
    <property type="term" value="P:protein lipoylation"/>
    <property type="evidence" value="ECO:0007669"/>
    <property type="project" value="TreeGrafter"/>
</dbReference>
<protein>
    <submittedName>
        <fullName evidence="2">Glycine cleavage system H protein, mitochondrial</fullName>
    </submittedName>
</protein>
<evidence type="ECO:0000259" key="1">
    <source>
        <dbReference type="PROSITE" id="PS50968"/>
    </source>
</evidence>
<dbReference type="InterPro" id="IPR000089">
    <property type="entry name" value="Biotin_lipoyl"/>
</dbReference>
<comment type="caution">
    <text evidence="2">The sequence shown here is derived from an EMBL/GenBank/DDBJ whole genome shotgun (WGS) entry which is preliminary data.</text>
</comment>